<dbReference type="Pfam" id="PF07690">
    <property type="entry name" value="MFS_1"/>
    <property type="match status" value="1"/>
</dbReference>
<dbReference type="GO" id="GO:0005886">
    <property type="term" value="C:plasma membrane"/>
    <property type="evidence" value="ECO:0007669"/>
    <property type="project" value="UniProtKB-SubCell"/>
</dbReference>
<keyword evidence="2" id="KW-1003">Cell membrane</keyword>
<reference evidence="7 8" key="1">
    <citation type="journal article" date="2015" name="PLoS ONE">
        <title>Azotobacter Genomes: The Genome of Azotobacter chroococcum NCIMB 8003 (ATCC 4412).</title>
        <authorList>
            <person name="Robson R.L."/>
            <person name="Jones R."/>
            <person name="Robson R.M."/>
            <person name="Schwartz A."/>
            <person name="Richardson T.H."/>
        </authorList>
    </citation>
    <scope>NUCLEOTIDE SEQUENCE [LARGE SCALE GENOMIC DNA]</scope>
    <source>
        <strain evidence="7 8">NCIMB 8003</strain>
    </source>
</reference>
<evidence type="ECO:0000313" key="7">
    <source>
        <dbReference type="EMBL" id="AJE23344.1"/>
    </source>
</evidence>
<dbReference type="STRING" id="1328314.Achr_39580"/>
<comment type="subcellular location">
    <subcellularLocation>
        <location evidence="1">Cell inner membrane</location>
        <topology evidence="1">Multi-pass membrane protein</topology>
    </subcellularLocation>
</comment>
<dbReference type="Proteomes" id="UP000068210">
    <property type="component" value="Chromosome"/>
</dbReference>
<sequence length="455" mass="48019">MSDNSFSAQADAVRAGGSGLALAVSYVTALFFIWALVTNLLDPLLKTMKTVFTLTPVESMLTGFAFFLAYFVVSLPSAAFLSRFGYAKSIMVGLGGIVAGCLIAIVAATVHVYLVFLAALFIMASGVTLLQVAANPLIASMGRPEDSAFRLNLSQSFNSLGAACGLFFGASFLLNGDIFKREVVITDLMREEALGFVTNVYLAIGLALTLFILAIWLVRDRITAAAPRTGQLVSPLTALTSKWANLGSVGIFLYVGAEVAISLNLLLYLEQANILNIEAQSAGHLTTFYMLFAMIGRFAGSALLKVVKDYAMLAIVAVGAIGLCLVVILTKDMLPSAPTGMIDVVLTSVPNTTGLIPAFAALLIGLFNSIMFPTIFTLTLQRSTAPTSATSGLLCLAIVGGAILPLVFAKIEEVTGSKSLAFIAPLLCYVYVLWFAVAARKAPTHAIEESVGHGH</sequence>
<feature type="transmembrane region" description="Helical" evidence="6">
    <location>
        <begin position="281"/>
        <end position="298"/>
    </location>
</feature>
<proteinExistence type="predicted"/>
<dbReference type="Gene3D" id="1.20.1250.20">
    <property type="entry name" value="MFS general substrate transporter like domains"/>
    <property type="match status" value="2"/>
</dbReference>
<feature type="transmembrane region" description="Helical" evidence="6">
    <location>
        <begin position="251"/>
        <end position="269"/>
    </location>
</feature>
<dbReference type="GO" id="GO:0022857">
    <property type="term" value="F:transmembrane transporter activity"/>
    <property type="evidence" value="ECO:0007669"/>
    <property type="project" value="InterPro"/>
</dbReference>
<organism evidence="7 8">
    <name type="scientific">Azotobacter chroococcum NCIMB 8003</name>
    <dbReference type="NCBI Taxonomy" id="1328314"/>
    <lineage>
        <taxon>Bacteria</taxon>
        <taxon>Pseudomonadati</taxon>
        <taxon>Pseudomonadota</taxon>
        <taxon>Gammaproteobacteria</taxon>
        <taxon>Pseudomonadales</taxon>
        <taxon>Pseudomonadaceae</taxon>
        <taxon>Azotobacter</taxon>
    </lineage>
</organism>
<dbReference type="InterPro" id="IPR050375">
    <property type="entry name" value="MFS_TsgA-like"/>
</dbReference>
<dbReference type="EMBL" id="CP010415">
    <property type="protein sequence ID" value="AJE23344.1"/>
    <property type="molecule type" value="Genomic_DNA"/>
</dbReference>
<gene>
    <name evidence="7" type="ORF">Achr_39580</name>
</gene>
<feature type="transmembrane region" description="Helical" evidence="6">
    <location>
        <begin position="355"/>
        <end position="378"/>
    </location>
</feature>
<name>A0A0C4WRS7_9GAMM</name>
<evidence type="ECO:0000256" key="3">
    <source>
        <dbReference type="ARBA" id="ARBA00022692"/>
    </source>
</evidence>
<keyword evidence="5 6" id="KW-0472">Membrane</keyword>
<feature type="transmembrane region" description="Helical" evidence="6">
    <location>
        <begin position="390"/>
        <end position="408"/>
    </location>
</feature>
<evidence type="ECO:0000256" key="1">
    <source>
        <dbReference type="ARBA" id="ARBA00004429"/>
    </source>
</evidence>
<dbReference type="InterPro" id="IPR011701">
    <property type="entry name" value="MFS"/>
</dbReference>
<keyword evidence="4 6" id="KW-1133">Transmembrane helix</keyword>
<dbReference type="PANTHER" id="PTHR43702:SF3">
    <property type="entry name" value="PROTEIN TSGA"/>
    <property type="match status" value="1"/>
</dbReference>
<keyword evidence="8" id="KW-1185">Reference proteome</keyword>
<feature type="transmembrane region" description="Helical" evidence="6">
    <location>
        <begin position="20"/>
        <end position="41"/>
    </location>
</feature>
<protein>
    <submittedName>
        <fullName evidence="7">Major facilitator superfamily MFS_1</fullName>
    </submittedName>
</protein>
<feature type="transmembrane region" description="Helical" evidence="6">
    <location>
        <begin position="61"/>
        <end position="82"/>
    </location>
</feature>
<feature type="transmembrane region" description="Helical" evidence="6">
    <location>
        <begin position="89"/>
        <end position="107"/>
    </location>
</feature>
<dbReference type="InterPro" id="IPR036259">
    <property type="entry name" value="MFS_trans_sf"/>
</dbReference>
<dbReference type="AlphaFoldDB" id="A0A0C4WRS7"/>
<evidence type="ECO:0000313" key="8">
    <source>
        <dbReference type="Proteomes" id="UP000068210"/>
    </source>
</evidence>
<feature type="transmembrane region" description="Helical" evidence="6">
    <location>
        <begin position="194"/>
        <end position="218"/>
    </location>
</feature>
<feature type="transmembrane region" description="Helical" evidence="6">
    <location>
        <begin position="155"/>
        <end position="174"/>
    </location>
</feature>
<feature type="transmembrane region" description="Helical" evidence="6">
    <location>
        <begin position="113"/>
        <end position="134"/>
    </location>
</feature>
<evidence type="ECO:0000256" key="6">
    <source>
        <dbReference type="SAM" id="Phobius"/>
    </source>
</evidence>
<evidence type="ECO:0000256" key="5">
    <source>
        <dbReference type="ARBA" id="ARBA00023136"/>
    </source>
</evidence>
<evidence type="ECO:0000256" key="4">
    <source>
        <dbReference type="ARBA" id="ARBA00022989"/>
    </source>
</evidence>
<keyword evidence="3 6" id="KW-0812">Transmembrane</keyword>
<accession>A0A0C4WRS7</accession>
<dbReference type="CDD" id="cd17394">
    <property type="entry name" value="MFS_FucP_like"/>
    <property type="match status" value="1"/>
</dbReference>
<dbReference type="SUPFAM" id="SSF103473">
    <property type="entry name" value="MFS general substrate transporter"/>
    <property type="match status" value="1"/>
</dbReference>
<feature type="transmembrane region" description="Helical" evidence="6">
    <location>
        <begin position="420"/>
        <end position="439"/>
    </location>
</feature>
<feature type="transmembrane region" description="Helical" evidence="6">
    <location>
        <begin position="310"/>
        <end position="329"/>
    </location>
</feature>
<dbReference type="KEGG" id="acx:Achr_39580"/>
<dbReference type="PANTHER" id="PTHR43702">
    <property type="entry name" value="L-FUCOSE-PROTON SYMPORTER"/>
    <property type="match status" value="1"/>
</dbReference>
<evidence type="ECO:0000256" key="2">
    <source>
        <dbReference type="ARBA" id="ARBA00022475"/>
    </source>
</evidence>
<dbReference type="HOGENOM" id="CLU_028452_2_2_6"/>